<evidence type="ECO:0000313" key="6">
    <source>
        <dbReference type="EMBL" id="EPY32951.1"/>
    </source>
</evidence>
<reference evidence="7" key="2">
    <citation type="submission" date="2013-03" db="EMBL/GenBank/DDBJ databases">
        <authorList>
            <person name="Motta M.C.M."/>
            <person name="Martins A.C.A."/>
            <person name="Preta C.M.C.C."/>
            <person name="Silva R."/>
            <person name="de Souza S.S."/>
            <person name="Klein C.C."/>
            <person name="de Almeida L.G.P."/>
            <person name="Cunha O.L."/>
            <person name="Colabardini A.C."/>
            <person name="Lima B.A."/>
            <person name="Machado C.R."/>
            <person name="Soares C.M.A."/>
            <person name="de Menezes C.B.A."/>
            <person name="Bartolomeu D.C."/>
            <person name="Grisard E.C."/>
            <person name="Fantinatti-Garboggini F."/>
            <person name="Rodrigues-Luiz G.F."/>
            <person name="Wagner G."/>
            <person name="Goldman G.H."/>
            <person name="Fietto J.L.R."/>
            <person name="Ciapina L.P."/>
            <person name="Brocchi M."/>
            <person name="Elias M.C."/>
            <person name="Goldman M.H.S."/>
            <person name="Sagot M.-F."/>
            <person name="Pereira M."/>
            <person name="Stoco P.H."/>
            <person name="Teixeira S.M.R."/>
            <person name="de Mendonca-Neto R.P."/>
            <person name="Maciel T.E.F."/>
            <person name="Mendes T.A.O."/>
            <person name="Urmenyi T.P."/>
            <person name="Teixeira M.M.G."/>
            <person name="de Camargo E.F.P."/>
            <person name="de Sousa W."/>
            <person name="Schenkman S."/>
            <person name="de Vasconcelos A.T.R."/>
        </authorList>
    </citation>
    <scope>NUCLEOTIDE SEQUENCE</scope>
</reference>
<dbReference type="SMART" id="SM00320">
    <property type="entry name" value="WD40"/>
    <property type="match status" value="3"/>
</dbReference>
<evidence type="ECO:0000313" key="5">
    <source>
        <dbReference type="EMBL" id="EPY25712.1"/>
    </source>
</evidence>
<evidence type="ECO:0000256" key="2">
    <source>
        <dbReference type="ARBA" id="ARBA00022737"/>
    </source>
</evidence>
<feature type="repeat" description="WD" evidence="3">
    <location>
        <begin position="176"/>
        <end position="211"/>
    </location>
</feature>
<dbReference type="SUPFAM" id="SSF50978">
    <property type="entry name" value="WD40 repeat-like"/>
    <property type="match status" value="1"/>
</dbReference>
<dbReference type="OrthoDB" id="24670at2759"/>
<protein>
    <submittedName>
        <fullName evidence="7">WD repeat-containing protein 68</fullName>
    </submittedName>
</protein>
<dbReference type="EMBL" id="ATMH01006531">
    <property type="protein sequence ID" value="EPY25712.1"/>
    <property type="molecule type" value="Genomic_DNA"/>
</dbReference>
<keyword evidence="1 3" id="KW-0853">WD repeat</keyword>
<evidence type="ECO:0000256" key="3">
    <source>
        <dbReference type="PROSITE-ProRule" id="PRU00221"/>
    </source>
</evidence>
<dbReference type="EMBL" id="ATMH01002563">
    <property type="protein sequence ID" value="EPY32951.1"/>
    <property type="molecule type" value="Genomic_DNA"/>
</dbReference>
<dbReference type="Proteomes" id="UP000015354">
    <property type="component" value="Unassembled WGS sequence"/>
</dbReference>
<dbReference type="PANTHER" id="PTHR19919">
    <property type="entry name" value="WD REPEAT CONTAINING PROTEIN"/>
    <property type="match status" value="1"/>
</dbReference>
<dbReference type="InterPro" id="IPR036322">
    <property type="entry name" value="WD40_repeat_dom_sf"/>
</dbReference>
<evidence type="ECO:0000313" key="7">
    <source>
        <dbReference type="EMBL" id="EPY35062.1"/>
    </source>
</evidence>
<dbReference type="Pfam" id="PF00400">
    <property type="entry name" value="WD40"/>
    <property type="match status" value="3"/>
</dbReference>
<feature type="repeat" description="WD" evidence="3">
    <location>
        <begin position="267"/>
        <end position="300"/>
    </location>
</feature>
<dbReference type="AlphaFoldDB" id="S9UVY4"/>
<reference evidence="7 9" key="1">
    <citation type="journal article" date="2013" name="PLoS ONE">
        <title>Predicting the Proteins of Angomonas deanei, Strigomonas culicis and Their Respective Endosymbionts Reveals New Aspects of the Trypanosomatidae Family.</title>
        <authorList>
            <person name="Motta M.C."/>
            <person name="Martins A.C."/>
            <person name="de Souza S.S."/>
            <person name="Catta-Preta C.M."/>
            <person name="Silva R."/>
            <person name="Klein C.C."/>
            <person name="de Almeida L.G."/>
            <person name="de Lima Cunha O."/>
            <person name="Ciapina L.P."/>
            <person name="Brocchi M."/>
            <person name="Colabardini A.C."/>
            <person name="de Araujo Lima B."/>
            <person name="Machado C.R."/>
            <person name="de Almeida Soares C.M."/>
            <person name="Probst C.M."/>
            <person name="de Menezes C.B."/>
            <person name="Thompson C.E."/>
            <person name="Bartholomeu D.C."/>
            <person name="Gradia D.F."/>
            <person name="Pavoni D.P."/>
            <person name="Grisard E.C."/>
            <person name="Fantinatti-Garboggini F."/>
            <person name="Marchini F.K."/>
            <person name="Rodrigues-Luiz G.F."/>
            <person name="Wagner G."/>
            <person name="Goldman G.H."/>
            <person name="Fietto J.L."/>
            <person name="Elias M.C."/>
            <person name="Goldman M.H."/>
            <person name="Sagot M.F."/>
            <person name="Pereira M."/>
            <person name="Stoco P.H."/>
            <person name="de Mendonca-Neto R.P."/>
            <person name="Teixeira S.M."/>
            <person name="Maciel T.E."/>
            <person name="de Oliveira Mendes T.A."/>
            <person name="Urmenyi T.P."/>
            <person name="de Souza W."/>
            <person name="Schenkman S."/>
            <person name="de Vasconcelos A.T."/>
        </authorList>
    </citation>
    <scope>NUCLEOTIDE SEQUENCE [LARGE SCALE GENOMIC DNA]</scope>
</reference>
<gene>
    <name evidence="8" type="ORF">STCU_00660</name>
    <name evidence="7" type="ORF">STCU_01269</name>
    <name evidence="6" type="ORF">STCU_02563</name>
    <name evidence="5" type="ORF">STCU_06531</name>
    <name evidence="4" type="ORF">STCU_08223</name>
</gene>
<keyword evidence="9" id="KW-1185">Reference proteome</keyword>
<dbReference type="EMBL" id="ATMH01008223">
    <property type="protein sequence ID" value="EPY22352.1"/>
    <property type="molecule type" value="Genomic_DNA"/>
</dbReference>
<sequence>MSDPCPSSRTTKTSLKYKTSWVANSLSWCGRDDIPFRLVVSSFVQDYLNFVEIIEKDENDQLICRAMWEHCYPPTKTMFSPKKMANDYIITTADYLRLWEITDLPPSEASDTEKGRTIQSKATVKRVFDNGRPNEVCSPITSCDWNRDNLSIVGCCSLDTTVTIWDLESNQQKTKLVAHDKEVYDMAFAVSSSYTFASCGADGSVRLFDLRDMDHCTILYETNGLSPLLRVAWNQQDSNYISTFGIESAEAVVVDIRYPSVPASVLSNGHKQPINGMAWSPSSAQNICTVGEDAMACIWDANADVSESKYQFTCETPINNVVWRVLGENKMSEENWFGITTSEGVQLLRF</sequence>
<dbReference type="EMBL" id="ATMH01001269">
    <property type="protein sequence ID" value="EPY35062.1"/>
    <property type="molecule type" value="Genomic_DNA"/>
</dbReference>
<evidence type="ECO:0000256" key="1">
    <source>
        <dbReference type="ARBA" id="ARBA00022574"/>
    </source>
</evidence>
<evidence type="ECO:0000313" key="4">
    <source>
        <dbReference type="EMBL" id="EPY22352.1"/>
    </source>
</evidence>
<evidence type="ECO:0000313" key="9">
    <source>
        <dbReference type="Proteomes" id="UP000015354"/>
    </source>
</evidence>
<dbReference type="PROSITE" id="PS50082">
    <property type="entry name" value="WD_REPEATS_2"/>
    <property type="match status" value="2"/>
</dbReference>
<dbReference type="InterPro" id="IPR001680">
    <property type="entry name" value="WD40_rpt"/>
</dbReference>
<comment type="caution">
    <text evidence="7">The sequence shown here is derived from an EMBL/GenBank/DDBJ whole genome shotgun (WGS) entry which is preliminary data.</text>
</comment>
<dbReference type="InterPro" id="IPR015943">
    <property type="entry name" value="WD40/YVTN_repeat-like_dom_sf"/>
</dbReference>
<name>S9UVY4_9TRYP</name>
<dbReference type="EMBL" id="ATMH01000660">
    <property type="protein sequence ID" value="EPY36289.1"/>
    <property type="molecule type" value="Genomic_DNA"/>
</dbReference>
<dbReference type="InterPro" id="IPR045159">
    <property type="entry name" value="DCAF7-like"/>
</dbReference>
<proteinExistence type="predicted"/>
<organism evidence="7 9">
    <name type="scientific">Strigomonas culicis</name>
    <dbReference type="NCBI Taxonomy" id="28005"/>
    <lineage>
        <taxon>Eukaryota</taxon>
        <taxon>Discoba</taxon>
        <taxon>Euglenozoa</taxon>
        <taxon>Kinetoplastea</taxon>
        <taxon>Metakinetoplastina</taxon>
        <taxon>Trypanosomatida</taxon>
        <taxon>Trypanosomatidae</taxon>
        <taxon>Strigomonadinae</taxon>
        <taxon>Strigomonas</taxon>
    </lineage>
</organism>
<evidence type="ECO:0000313" key="8">
    <source>
        <dbReference type="EMBL" id="EPY36289.1"/>
    </source>
</evidence>
<dbReference type="Gene3D" id="2.130.10.10">
    <property type="entry name" value="YVTN repeat-like/Quinoprotein amine dehydrogenase"/>
    <property type="match status" value="1"/>
</dbReference>
<accession>S9UVY4</accession>
<keyword evidence="2" id="KW-0677">Repeat</keyword>